<reference evidence="3" key="1">
    <citation type="submission" date="2016-06" db="EMBL/GenBank/DDBJ databases">
        <title>Parallel loss of symbiosis genes in relatives of nitrogen-fixing non-legume Parasponia.</title>
        <authorList>
            <person name="Van Velzen R."/>
            <person name="Holmer R."/>
            <person name="Bu F."/>
            <person name="Rutten L."/>
            <person name="Van Zeijl A."/>
            <person name="Liu W."/>
            <person name="Santuari L."/>
            <person name="Cao Q."/>
            <person name="Sharma T."/>
            <person name="Shen D."/>
            <person name="Roswanjaya Y."/>
            <person name="Wardhani T."/>
            <person name="Kalhor M.S."/>
            <person name="Jansen J."/>
            <person name="Van den Hoogen J."/>
            <person name="Gungor B."/>
            <person name="Hartog M."/>
            <person name="Hontelez J."/>
            <person name="Verver J."/>
            <person name="Yang W.-C."/>
            <person name="Schijlen E."/>
            <person name="Repin R."/>
            <person name="Schilthuizen M."/>
            <person name="Schranz E."/>
            <person name="Heidstra R."/>
            <person name="Miyata K."/>
            <person name="Fedorova E."/>
            <person name="Kohlen W."/>
            <person name="Bisseling T."/>
            <person name="Smit S."/>
            <person name="Geurts R."/>
        </authorList>
    </citation>
    <scope>NUCLEOTIDE SEQUENCE [LARGE SCALE GENOMIC DNA]</scope>
    <source>
        <strain evidence="3">cv. RG33-2</strain>
    </source>
</reference>
<feature type="non-terminal residue" evidence="2">
    <location>
        <position position="76"/>
    </location>
</feature>
<dbReference type="EMBL" id="JXTC01000067">
    <property type="protein sequence ID" value="PON92314.1"/>
    <property type="molecule type" value="Genomic_DNA"/>
</dbReference>
<evidence type="ECO:0000313" key="2">
    <source>
        <dbReference type="EMBL" id="PON92314.1"/>
    </source>
</evidence>
<organism evidence="2 3">
    <name type="scientific">Trema orientale</name>
    <name type="common">Charcoal tree</name>
    <name type="synonym">Celtis orientalis</name>
    <dbReference type="NCBI Taxonomy" id="63057"/>
    <lineage>
        <taxon>Eukaryota</taxon>
        <taxon>Viridiplantae</taxon>
        <taxon>Streptophyta</taxon>
        <taxon>Embryophyta</taxon>
        <taxon>Tracheophyta</taxon>
        <taxon>Spermatophyta</taxon>
        <taxon>Magnoliopsida</taxon>
        <taxon>eudicotyledons</taxon>
        <taxon>Gunneridae</taxon>
        <taxon>Pentapetalae</taxon>
        <taxon>rosids</taxon>
        <taxon>fabids</taxon>
        <taxon>Rosales</taxon>
        <taxon>Cannabaceae</taxon>
        <taxon>Trema</taxon>
    </lineage>
</organism>
<protein>
    <submittedName>
        <fullName evidence="2">Uncharacterized protein</fullName>
    </submittedName>
</protein>
<keyword evidence="3" id="KW-1185">Reference proteome</keyword>
<comment type="caution">
    <text evidence="2">The sequence shown here is derived from an EMBL/GenBank/DDBJ whole genome shotgun (WGS) entry which is preliminary data.</text>
</comment>
<evidence type="ECO:0000313" key="3">
    <source>
        <dbReference type="Proteomes" id="UP000237000"/>
    </source>
</evidence>
<name>A0A2P5F3F4_TREOI</name>
<dbReference type="InParanoid" id="A0A2P5F3F4"/>
<sequence length="76" mass="8579">MIREDRESDINVAENKELASLFDESITALGEGDMGTALVLDWLKLHHLPPHPASKFQPSCTLPTSEGEDEQMNWVW</sequence>
<dbReference type="AlphaFoldDB" id="A0A2P5F3F4"/>
<evidence type="ECO:0000256" key="1">
    <source>
        <dbReference type="SAM" id="MobiDB-lite"/>
    </source>
</evidence>
<feature type="region of interest" description="Disordered" evidence="1">
    <location>
        <begin position="54"/>
        <end position="76"/>
    </location>
</feature>
<gene>
    <name evidence="2" type="ORF">TorRG33x02_119430</name>
</gene>
<proteinExistence type="predicted"/>
<dbReference type="Proteomes" id="UP000237000">
    <property type="component" value="Unassembled WGS sequence"/>
</dbReference>
<feature type="compositionally biased region" description="Acidic residues" evidence="1">
    <location>
        <begin position="66"/>
        <end position="76"/>
    </location>
</feature>
<accession>A0A2P5F3F4</accession>